<dbReference type="RefSeq" id="WP_136958812.1">
    <property type="nucleotide sequence ID" value="NZ_CP039690.1"/>
</dbReference>
<name>A0A4D7AQ46_9HYPH</name>
<feature type="compositionally biased region" description="Basic and acidic residues" evidence="2">
    <location>
        <begin position="422"/>
        <end position="431"/>
    </location>
</feature>
<accession>A0A4D7AQ46</accession>
<evidence type="ECO:0000313" key="4">
    <source>
        <dbReference type="Proteomes" id="UP000298781"/>
    </source>
</evidence>
<evidence type="ECO:0000256" key="1">
    <source>
        <dbReference type="SAM" id="Coils"/>
    </source>
</evidence>
<proteinExistence type="predicted"/>
<evidence type="ECO:0000256" key="2">
    <source>
        <dbReference type="SAM" id="MobiDB-lite"/>
    </source>
</evidence>
<feature type="compositionally biased region" description="Gly residues" evidence="2">
    <location>
        <begin position="512"/>
        <end position="538"/>
    </location>
</feature>
<organism evidence="3 4">
    <name type="scientific">Phreatobacter stygius</name>
    <dbReference type="NCBI Taxonomy" id="1940610"/>
    <lineage>
        <taxon>Bacteria</taxon>
        <taxon>Pseudomonadati</taxon>
        <taxon>Pseudomonadota</taxon>
        <taxon>Alphaproteobacteria</taxon>
        <taxon>Hyphomicrobiales</taxon>
        <taxon>Phreatobacteraceae</taxon>
        <taxon>Phreatobacter</taxon>
    </lineage>
</organism>
<feature type="region of interest" description="Disordered" evidence="2">
    <location>
        <begin position="422"/>
        <end position="441"/>
    </location>
</feature>
<dbReference type="KEGG" id="pstg:E8M01_03340"/>
<dbReference type="OrthoDB" id="274366at2"/>
<reference evidence="3 4" key="1">
    <citation type="submission" date="2019-04" db="EMBL/GenBank/DDBJ databases">
        <title>Phreatobacter aquaticus sp. nov.</title>
        <authorList>
            <person name="Choi A."/>
        </authorList>
    </citation>
    <scope>NUCLEOTIDE SEQUENCE [LARGE SCALE GENOMIC DNA]</scope>
    <source>
        <strain evidence="3 4">KCTC 52518</strain>
    </source>
</reference>
<protein>
    <submittedName>
        <fullName evidence="3">Uncharacterized protein</fullName>
    </submittedName>
</protein>
<dbReference type="EMBL" id="CP039690">
    <property type="protein sequence ID" value="QCI63354.1"/>
    <property type="molecule type" value="Genomic_DNA"/>
</dbReference>
<dbReference type="Proteomes" id="UP000298781">
    <property type="component" value="Chromosome"/>
</dbReference>
<feature type="compositionally biased region" description="Gly residues" evidence="2">
    <location>
        <begin position="481"/>
        <end position="505"/>
    </location>
</feature>
<keyword evidence="1" id="KW-0175">Coiled coil</keyword>
<feature type="coiled-coil region" evidence="1">
    <location>
        <begin position="338"/>
        <end position="372"/>
    </location>
</feature>
<keyword evidence="4" id="KW-1185">Reference proteome</keyword>
<sequence>MTTGRDLTRKIEIAFLELDLGISESSKKRARLEADLRRQDNKQARALRSLASAAASDRSRAGGLARIAEIDAETRKNRAREVEEATASIDRLTTRERALFGEKLALETRYQSARATALRTRADIEAEIGLDAAMIELKRHVAQAGQAFEAARAERQWHEDRRESLLGPFHRDERLFSYLKRRGYDTPAAKGWWLTRRFDAWVARRIGYRAMKAQYDRITASGDDLAGREVAAKRLLEAAVAAENGRWHAFMPPVKMADRDAAECKAKLTAKVCELNLVRSDFAAERRQLAAAQARLGKVASEIGSLIAAQMALYPRATLDAFGAEASDPGRAQAARDVAEARTAAKTLAQDIAAARAEMAKVEQQTDRLRAGRAKIIERGLHTSSSIYDPFAADKVDEFIAGDIDDTTLVVAIESLRLDRPADQTRDRRTGPDWSDYWWTWHPCEGPPSTRRGSEATGAPGNADVSTSGSFGSGSLDGFQTSGGFGSGSADGFQTSGGFGSGSSGGFWTSGWFGGDSSGSSSSGGGGDGGGDGGGGGD</sequence>
<dbReference type="AlphaFoldDB" id="A0A4D7AQ46"/>
<gene>
    <name evidence="3" type="ORF">E8M01_03340</name>
</gene>
<feature type="region of interest" description="Disordered" evidence="2">
    <location>
        <begin position="448"/>
        <end position="538"/>
    </location>
</feature>
<evidence type="ECO:0000313" key="3">
    <source>
        <dbReference type="EMBL" id="QCI63354.1"/>
    </source>
</evidence>